<reference evidence="1" key="2">
    <citation type="journal article" date="2015" name="Fish Shellfish Immunol.">
        <title>Early steps in the European eel (Anguilla anguilla)-Vibrio vulnificus interaction in the gills: Role of the RtxA13 toxin.</title>
        <authorList>
            <person name="Callol A."/>
            <person name="Pajuelo D."/>
            <person name="Ebbesson L."/>
            <person name="Teles M."/>
            <person name="MacKenzie S."/>
            <person name="Amaro C."/>
        </authorList>
    </citation>
    <scope>NUCLEOTIDE SEQUENCE</scope>
</reference>
<name>A0A0E9SJT4_ANGAN</name>
<proteinExistence type="predicted"/>
<evidence type="ECO:0000313" key="1">
    <source>
        <dbReference type="EMBL" id="JAH41659.1"/>
    </source>
</evidence>
<dbReference type="AlphaFoldDB" id="A0A0E9SJT4"/>
<organism evidence="1">
    <name type="scientific">Anguilla anguilla</name>
    <name type="common">European freshwater eel</name>
    <name type="synonym">Muraena anguilla</name>
    <dbReference type="NCBI Taxonomy" id="7936"/>
    <lineage>
        <taxon>Eukaryota</taxon>
        <taxon>Metazoa</taxon>
        <taxon>Chordata</taxon>
        <taxon>Craniata</taxon>
        <taxon>Vertebrata</taxon>
        <taxon>Euteleostomi</taxon>
        <taxon>Actinopterygii</taxon>
        <taxon>Neopterygii</taxon>
        <taxon>Teleostei</taxon>
        <taxon>Anguilliformes</taxon>
        <taxon>Anguillidae</taxon>
        <taxon>Anguilla</taxon>
    </lineage>
</organism>
<dbReference type="EMBL" id="GBXM01066918">
    <property type="protein sequence ID" value="JAH41659.1"/>
    <property type="molecule type" value="Transcribed_RNA"/>
</dbReference>
<protein>
    <submittedName>
        <fullName evidence="1">Uncharacterized protein</fullName>
    </submittedName>
</protein>
<accession>A0A0E9SJT4</accession>
<sequence length="28" mass="3405">MKKTVLKRALNYAFVVPPHYLRRNRVSF</sequence>
<reference evidence="1" key="1">
    <citation type="submission" date="2014-11" db="EMBL/GenBank/DDBJ databases">
        <authorList>
            <person name="Amaro Gonzalez C."/>
        </authorList>
    </citation>
    <scope>NUCLEOTIDE SEQUENCE</scope>
</reference>